<comment type="caution">
    <text evidence="5">The sequence shown here is derived from an EMBL/GenBank/DDBJ whole genome shotgun (WGS) entry which is preliminary data.</text>
</comment>
<evidence type="ECO:0000256" key="1">
    <source>
        <dbReference type="ARBA" id="ARBA00006484"/>
    </source>
</evidence>
<dbReference type="GO" id="GO:0004806">
    <property type="term" value="F:triacylglycerol lipase activity"/>
    <property type="evidence" value="ECO:0007669"/>
    <property type="project" value="TreeGrafter"/>
</dbReference>
<keyword evidence="6" id="KW-1185">Reference proteome</keyword>
<dbReference type="PRINTS" id="PR00081">
    <property type="entry name" value="GDHRDH"/>
</dbReference>
<reference evidence="5 6" key="1">
    <citation type="submission" date="2018-03" db="EMBL/GenBank/DDBJ databases">
        <title>Genomic Encyclopedia of Archaeal and Bacterial Type Strains, Phase II (KMG-II): from individual species to whole genera.</title>
        <authorList>
            <person name="Goeker M."/>
        </authorList>
    </citation>
    <scope>NUCLEOTIDE SEQUENCE [LARGE SCALE GENOMIC DNA]</scope>
    <source>
        <strain evidence="5 6">DSM 44720</strain>
    </source>
</reference>
<evidence type="ECO:0000313" key="6">
    <source>
        <dbReference type="Proteomes" id="UP000239494"/>
    </source>
</evidence>
<dbReference type="InterPro" id="IPR057326">
    <property type="entry name" value="KR_dom"/>
</dbReference>
<dbReference type="OrthoDB" id="9810734at2"/>
<dbReference type="PROSITE" id="PS00061">
    <property type="entry name" value="ADH_SHORT"/>
    <property type="match status" value="1"/>
</dbReference>
<name>A0A2T0T7D6_9PSEU</name>
<dbReference type="PANTHER" id="PTHR44169:SF14">
    <property type="entry name" value="PROTEIN DLTE"/>
    <property type="match status" value="1"/>
</dbReference>
<protein>
    <submittedName>
        <fullName evidence="5">Putative oxidoreductase</fullName>
    </submittedName>
</protein>
<keyword evidence="2" id="KW-0560">Oxidoreductase</keyword>
<feature type="domain" description="Ketoreductase" evidence="4">
    <location>
        <begin position="5"/>
        <end position="182"/>
    </location>
</feature>
<dbReference type="Proteomes" id="UP000239494">
    <property type="component" value="Unassembled WGS sequence"/>
</dbReference>
<dbReference type="InterPro" id="IPR036291">
    <property type="entry name" value="NAD(P)-bd_dom_sf"/>
</dbReference>
<dbReference type="AlphaFoldDB" id="A0A2T0T7D6"/>
<dbReference type="Pfam" id="PF00106">
    <property type="entry name" value="adh_short"/>
    <property type="match status" value="1"/>
</dbReference>
<dbReference type="GO" id="GO:0000140">
    <property type="term" value="F:acylglycerone-phosphate reductase (NADP+) activity"/>
    <property type="evidence" value="ECO:0007669"/>
    <property type="project" value="TreeGrafter"/>
</dbReference>
<dbReference type="SMART" id="SM00822">
    <property type="entry name" value="PKS_KR"/>
    <property type="match status" value="1"/>
</dbReference>
<dbReference type="GO" id="GO:0006654">
    <property type="term" value="P:phosphatidic acid biosynthetic process"/>
    <property type="evidence" value="ECO:0007669"/>
    <property type="project" value="TreeGrafter"/>
</dbReference>
<evidence type="ECO:0000256" key="2">
    <source>
        <dbReference type="ARBA" id="ARBA00023002"/>
    </source>
</evidence>
<dbReference type="GO" id="GO:0005811">
    <property type="term" value="C:lipid droplet"/>
    <property type="evidence" value="ECO:0007669"/>
    <property type="project" value="TreeGrafter"/>
</dbReference>
<evidence type="ECO:0000259" key="4">
    <source>
        <dbReference type="SMART" id="SM00822"/>
    </source>
</evidence>
<dbReference type="EMBL" id="PVTF01000005">
    <property type="protein sequence ID" value="PRY41567.1"/>
    <property type="molecule type" value="Genomic_DNA"/>
</dbReference>
<dbReference type="InterPro" id="IPR002347">
    <property type="entry name" value="SDR_fam"/>
</dbReference>
<proteinExistence type="inferred from homology"/>
<accession>A0A2T0T7D6</accession>
<dbReference type="GO" id="GO:0019433">
    <property type="term" value="P:triglyceride catabolic process"/>
    <property type="evidence" value="ECO:0007669"/>
    <property type="project" value="TreeGrafter"/>
</dbReference>
<dbReference type="InterPro" id="IPR020904">
    <property type="entry name" value="Sc_DH/Rdtase_CS"/>
</dbReference>
<organism evidence="5 6">
    <name type="scientific">Umezawaea tangerina</name>
    <dbReference type="NCBI Taxonomy" id="84725"/>
    <lineage>
        <taxon>Bacteria</taxon>
        <taxon>Bacillati</taxon>
        <taxon>Actinomycetota</taxon>
        <taxon>Actinomycetes</taxon>
        <taxon>Pseudonocardiales</taxon>
        <taxon>Pseudonocardiaceae</taxon>
        <taxon>Umezawaea</taxon>
    </lineage>
</organism>
<dbReference type="PRINTS" id="PR00080">
    <property type="entry name" value="SDRFAMILY"/>
</dbReference>
<comment type="similarity">
    <text evidence="1 3">Belongs to the short-chain dehydrogenases/reductases (SDR) family.</text>
</comment>
<gene>
    <name evidence="5" type="ORF">CLV43_105325</name>
</gene>
<dbReference type="SUPFAM" id="SSF51735">
    <property type="entry name" value="NAD(P)-binding Rossmann-fold domains"/>
    <property type="match status" value="1"/>
</dbReference>
<sequence>METVKTVLITGGSRGIGLGLARRYLDSGARVLVTGRSTASLAQAAARGVETVVSDIGDAASREALAKHVSAVMPEVDLVINNAGVQRRVVLASDDAPWEEREAEIRVLLSGPVHLNHLLIPTLLAHGRPATIVNVTSGGAYVPQPFAPLYSAAKAALHSYTTNLRFALAHTAVRVVELVPPAVATGLAGLDNPHGAPVDDFVDVAYAGINRGDREVGYGPTATAEFTQRLQREHQVFTAQAGRFPVASYAAEVA</sequence>
<evidence type="ECO:0000313" key="5">
    <source>
        <dbReference type="EMBL" id="PRY41567.1"/>
    </source>
</evidence>
<evidence type="ECO:0000256" key="3">
    <source>
        <dbReference type="RuleBase" id="RU000363"/>
    </source>
</evidence>
<dbReference type="Gene3D" id="3.40.50.720">
    <property type="entry name" value="NAD(P)-binding Rossmann-like Domain"/>
    <property type="match status" value="1"/>
</dbReference>
<dbReference type="PANTHER" id="PTHR44169">
    <property type="entry name" value="NADPH-DEPENDENT 1-ACYLDIHYDROXYACETONE PHOSPHATE REDUCTASE"/>
    <property type="match status" value="1"/>
</dbReference>